<accession>A0A1F4V421</accession>
<evidence type="ECO:0000313" key="5">
    <source>
        <dbReference type="EMBL" id="OGC51790.1"/>
    </source>
</evidence>
<dbReference type="InterPro" id="IPR036388">
    <property type="entry name" value="WH-like_DNA-bd_sf"/>
</dbReference>
<dbReference type="Proteomes" id="UP000177371">
    <property type="component" value="Unassembled WGS sequence"/>
</dbReference>
<dbReference type="InterPro" id="IPR036390">
    <property type="entry name" value="WH_DNA-bd_sf"/>
</dbReference>
<evidence type="ECO:0000256" key="4">
    <source>
        <dbReference type="ARBA" id="ARBA00023163"/>
    </source>
</evidence>
<proteinExistence type="inferred from homology"/>
<protein>
    <recommendedName>
        <fullName evidence="7">CopY family transcriptional regulator</fullName>
    </recommendedName>
</protein>
<keyword evidence="2" id="KW-0805">Transcription regulation</keyword>
<dbReference type="STRING" id="1802610.A2W32_00045"/>
<dbReference type="GO" id="GO:0045892">
    <property type="term" value="P:negative regulation of DNA-templated transcription"/>
    <property type="evidence" value="ECO:0007669"/>
    <property type="project" value="InterPro"/>
</dbReference>
<dbReference type="EMBL" id="MEUT01000012">
    <property type="protein sequence ID" value="OGC51790.1"/>
    <property type="molecule type" value="Genomic_DNA"/>
</dbReference>
<keyword evidence="3" id="KW-0238">DNA-binding</keyword>
<keyword evidence="4" id="KW-0804">Transcription</keyword>
<organism evidence="5 6">
    <name type="scientific">candidate division WWE3 bacterium RBG_16_37_10</name>
    <dbReference type="NCBI Taxonomy" id="1802610"/>
    <lineage>
        <taxon>Bacteria</taxon>
        <taxon>Katanobacteria</taxon>
    </lineage>
</organism>
<name>A0A1F4V421_UNCKA</name>
<dbReference type="GO" id="GO:0003677">
    <property type="term" value="F:DNA binding"/>
    <property type="evidence" value="ECO:0007669"/>
    <property type="project" value="UniProtKB-KW"/>
</dbReference>
<dbReference type="SUPFAM" id="SSF46785">
    <property type="entry name" value="Winged helix' DNA-binding domain"/>
    <property type="match status" value="1"/>
</dbReference>
<dbReference type="InterPro" id="IPR005650">
    <property type="entry name" value="BlaI_family"/>
</dbReference>
<gene>
    <name evidence="5" type="ORF">A2W32_00045</name>
</gene>
<evidence type="ECO:0000313" key="6">
    <source>
        <dbReference type="Proteomes" id="UP000177371"/>
    </source>
</evidence>
<evidence type="ECO:0008006" key="7">
    <source>
        <dbReference type="Google" id="ProtNLM"/>
    </source>
</evidence>
<comment type="caution">
    <text evidence="5">The sequence shown here is derived from an EMBL/GenBank/DDBJ whole genome shotgun (WGS) entry which is preliminary data.</text>
</comment>
<reference evidence="5 6" key="1">
    <citation type="journal article" date="2016" name="Nat. Commun.">
        <title>Thousands of microbial genomes shed light on interconnected biogeochemical processes in an aquifer system.</title>
        <authorList>
            <person name="Anantharaman K."/>
            <person name="Brown C.T."/>
            <person name="Hug L.A."/>
            <person name="Sharon I."/>
            <person name="Castelle C.J."/>
            <person name="Probst A.J."/>
            <person name="Thomas B.C."/>
            <person name="Singh A."/>
            <person name="Wilkins M.J."/>
            <person name="Karaoz U."/>
            <person name="Brodie E.L."/>
            <person name="Williams K.H."/>
            <person name="Hubbard S.S."/>
            <person name="Banfield J.F."/>
        </authorList>
    </citation>
    <scope>NUCLEOTIDE SEQUENCE [LARGE SCALE GENOMIC DNA]</scope>
</reference>
<dbReference type="Gene3D" id="1.10.10.10">
    <property type="entry name" value="Winged helix-like DNA-binding domain superfamily/Winged helix DNA-binding domain"/>
    <property type="match status" value="1"/>
</dbReference>
<dbReference type="Pfam" id="PF03965">
    <property type="entry name" value="Penicillinase_R"/>
    <property type="match status" value="1"/>
</dbReference>
<sequence>MKKASSYNLGPLEQEVMECIWHTGKCAVSDVYDCLKQRKQIAYTTLMTIMTRLAEKGFLSRELVGKSYLYSPVESKNQTIKNIISKVMESVVDKFGFEAIAYFSEELEKFPKKK</sequence>
<evidence type="ECO:0000256" key="1">
    <source>
        <dbReference type="ARBA" id="ARBA00011046"/>
    </source>
</evidence>
<comment type="similarity">
    <text evidence="1">Belongs to the BlaI transcriptional regulatory family.</text>
</comment>
<dbReference type="AlphaFoldDB" id="A0A1F4V421"/>
<dbReference type="PIRSF" id="PIRSF019455">
    <property type="entry name" value="CopR_AtkY"/>
    <property type="match status" value="1"/>
</dbReference>
<evidence type="ECO:0000256" key="2">
    <source>
        <dbReference type="ARBA" id="ARBA00023015"/>
    </source>
</evidence>
<evidence type="ECO:0000256" key="3">
    <source>
        <dbReference type="ARBA" id="ARBA00023125"/>
    </source>
</evidence>